<proteinExistence type="predicted"/>
<evidence type="ECO:0000313" key="2">
    <source>
        <dbReference type="EMBL" id="RBQ23374.1"/>
    </source>
</evidence>
<keyword evidence="1" id="KW-0472">Membrane</keyword>
<organism evidence="2 3">
    <name type="scientific">Candidatus Methanobinarius endosymbioticus</name>
    <dbReference type="NCBI Taxonomy" id="2006182"/>
    <lineage>
        <taxon>Archaea</taxon>
        <taxon>Methanobacteriati</taxon>
        <taxon>Methanobacteriota</taxon>
        <taxon>Methanomada group</taxon>
        <taxon>Methanobacteria</taxon>
        <taxon>Methanobacteriales</taxon>
        <taxon>Methanobacteriaceae</taxon>
        <taxon>Candidatus Methanobinarius</taxon>
    </lineage>
</organism>
<keyword evidence="1" id="KW-0812">Transmembrane</keyword>
<keyword evidence="1" id="KW-1133">Transmembrane helix</keyword>
<protein>
    <submittedName>
        <fullName evidence="2">Uncharacterized protein</fullName>
    </submittedName>
</protein>
<feature type="transmembrane region" description="Helical" evidence="1">
    <location>
        <begin position="70"/>
        <end position="89"/>
    </location>
</feature>
<gene>
    <name evidence="2" type="ORF">ALNOE001_09370</name>
</gene>
<evidence type="ECO:0000313" key="3">
    <source>
        <dbReference type="Proteomes" id="UP000253099"/>
    </source>
</evidence>
<comment type="caution">
    <text evidence="2">The sequence shown here is derived from an EMBL/GenBank/DDBJ whole genome shotgun (WGS) entry which is preliminary data.</text>
</comment>
<evidence type="ECO:0000256" key="1">
    <source>
        <dbReference type="SAM" id="Phobius"/>
    </source>
</evidence>
<dbReference type="Proteomes" id="UP000253099">
    <property type="component" value="Unassembled WGS sequence"/>
</dbReference>
<feature type="transmembrane region" description="Helical" evidence="1">
    <location>
        <begin position="46"/>
        <end position="64"/>
    </location>
</feature>
<accession>A0A366MCQ2</accession>
<keyword evidence="3" id="KW-1185">Reference proteome</keyword>
<feature type="transmembrane region" description="Helical" evidence="1">
    <location>
        <begin position="12"/>
        <end position="34"/>
    </location>
</feature>
<reference evidence="2 3" key="1">
    <citation type="submission" date="2018-06" db="EMBL/GenBank/DDBJ databases">
        <title>Genomic insight into two independent archaeal endosymbiosis events.</title>
        <authorList>
            <person name="Lind A.E."/>
            <person name="Lewis W.H."/>
            <person name="Spang A."/>
            <person name="Guy L."/>
            <person name="Embley M.T."/>
            <person name="Ettema T.J.G."/>
        </authorList>
    </citation>
    <scope>NUCLEOTIDE SEQUENCE [LARGE SCALE GENOMIC DNA]</scope>
    <source>
        <strain evidence="2">NOE</strain>
    </source>
</reference>
<sequence>MDLILPKFVKNVLEFLVVLFYFIIIDVLLFFYFGFEVRGYISLEDICFVFNIILMYAVFYIFSLSICDKIVINSSWFVSLYLIFSILFLY</sequence>
<dbReference type="EMBL" id="NIZT01000025">
    <property type="protein sequence ID" value="RBQ23374.1"/>
    <property type="molecule type" value="Genomic_DNA"/>
</dbReference>
<name>A0A366MCQ2_9EURY</name>
<dbReference type="AlphaFoldDB" id="A0A366MCQ2"/>